<dbReference type="SUPFAM" id="SSF49899">
    <property type="entry name" value="Concanavalin A-like lectins/glucanases"/>
    <property type="match status" value="1"/>
</dbReference>
<dbReference type="EMBL" id="CM000785">
    <property type="protein sequence ID" value="AQL03130.1"/>
    <property type="molecule type" value="Genomic_DNA"/>
</dbReference>
<dbReference type="STRING" id="4577.A0A1D6NYR6"/>
<name>A0A1D6NYR6_MAIZE</name>
<accession>A0A1D6NYR6</accession>
<proteinExistence type="predicted"/>
<dbReference type="InterPro" id="IPR013320">
    <property type="entry name" value="ConA-like_dom_sf"/>
</dbReference>
<sequence>MGDGFAGFDPTESNLDCVGLGSQADHRQKKPEASFPDNSLDIFPNLRRESQITKFVDFKFLHQPGYKVLMEPVVLNREKAVADRLKRMPIFRLFDDYRDEDFYYGLPRKYSIVARVEVKFPIEPRFRDRQHFVLSDINGAKIEVITYLYQTVKHFDNLLHEKHVYKMHNVKFGLHPGEFNFRHLNSPMELYLNQQTIVEPYIVPIQVAPFPKQIFLNLADIVELPNRTLVDIMAIVVHLDTIHRTMWGPFRKIVIMDARGSLHIIKVWGDLLNKNALRRTLAKEDYGIIIETMFRRFRRQAPRKPWKQQQSNSRLSIPKHCTMELNCWVQGKLTLRGSNPRPNAGGEEEFLLVPATRLAAERSDDAPGQPVLLSRVFKSERIELSEDRLIAASTKGFRMVRATRGVVAGAWYFEVKVVHLGPTGHTRLGWATNKADLQMPVGFDAYGFGYRDVDGAKVTKAWRDKYADEGYGEGDVLGFYISLPDGERYEPKQPDLIQYKGMPFHVQVPKEEQKTPDPVPDLILNCESKKYPLLINRNRQFALPSSDQSKYRNVSDLCCNGGGGISINHMKEVDSHAPVKQKLQLFPINEATLKPFEKVDLLDSPIARLPDIETTTLGATYVASLDAGVWTKEQLFAEYAITNGVVNGSEAMSKESHENLTSKEPEDSGIKNMLRGDLDIPVQSSESTPYCPSHESFAISDHESVVPTIVEGDKETSGEQFDIQSRFYKPN</sequence>
<dbReference type="SMART" id="SM00449">
    <property type="entry name" value="SPRY"/>
    <property type="match status" value="1"/>
</dbReference>
<dbReference type="FunFam" id="2.60.120.920:FF:000043">
    <property type="entry name" value="Protein TRAUCO"/>
    <property type="match status" value="1"/>
</dbReference>
<dbReference type="ExpressionAtlas" id="A0A1D6NYR6">
    <property type="expression patterns" value="baseline"/>
</dbReference>
<dbReference type="PROSITE" id="PS50188">
    <property type="entry name" value="B302_SPRY"/>
    <property type="match status" value="1"/>
</dbReference>
<dbReference type="Pfam" id="PF00622">
    <property type="entry name" value="SPRY"/>
    <property type="match status" value="1"/>
</dbReference>
<evidence type="ECO:0000313" key="1">
    <source>
        <dbReference type="EMBL" id="AQL03130.1"/>
    </source>
</evidence>
<dbReference type="Gene3D" id="2.40.50.140">
    <property type="entry name" value="Nucleic acid-binding proteins"/>
    <property type="match status" value="1"/>
</dbReference>
<dbReference type="Gene3D" id="2.60.120.920">
    <property type="match status" value="1"/>
</dbReference>
<dbReference type="SMR" id="A0A1D6NYR6"/>
<protein>
    <submittedName>
        <fullName evidence="1">Protein TRAUCO</fullName>
    </submittedName>
</protein>
<dbReference type="IntAct" id="A0A1D6NYR6">
    <property type="interactions" value="2"/>
</dbReference>
<dbReference type="InterPro" id="IPR001870">
    <property type="entry name" value="B30.2/SPRY"/>
</dbReference>
<dbReference type="AlphaFoldDB" id="A0A1D6NYR6"/>
<dbReference type="InterPro" id="IPR012340">
    <property type="entry name" value="NA-bd_OB-fold"/>
</dbReference>
<dbReference type="InterPro" id="IPR043136">
    <property type="entry name" value="B30.2/SPRY_sf"/>
</dbReference>
<dbReference type="PANTHER" id="PTHR48299:SF2">
    <property type="entry name" value="ATP-DEPENDENT DNA HELICASE"/>
    <property type="match status" value="1"/>
</dbReference>
<organism evidence="1">
    <name type="scientific">Zea mays</name>
    <name type="common">Maize</name>
    <dbReference type="NCBI Taxonomy" id="4577"/>
    <lineage>
        <taxon>Eukaryota</taxon>
        <taxon>Viridiplantae</taxon>
        <taxon>Streptophyta</taxon>
        <taxon>Embryophyta</taxon>
        <taxon>Tracheophyta</taxon>
        <taxon>Spermatophyta</taxon>
        <taxon>Magnoliopsida</taxon>
        <taxon>Liliopsida</taxon>
        <taxon>Poales</taxon>
        <taxon>Poaceae</taxon>
        <taxon>PACMAD clade</taxon>
        <taxon>Panicoideae</taxon>
        <taxon>Andropogonodae</taxon>
        <taxon>Andropogoneae</taxon>
        <taxon>Tripsacinae</taxon>
        <taxon>Zea</taxon>
    </lineage>
</organism>
<gene>
    <name evidence="1" type="ORF">ZEAMMB73_Zm00001d045760</name>
</gene>
<dbReference type="InParanoid" id="A0A1D6NYR6"/>
<dbReference type="InterPro" id="IPR003877">
    <property type="entry name" value="SPRY_dom"/>
</dbReference>
<dbReference type="CDD" id="cd12872">
    <property type="entry name" value="SPRY_Ash2"/>
    <property type="match status" value="1"/>
</dbReference>
<reference evidence="1" key="1">
    <citation type="submission" date="2015-12" db="EMBL/GenBank/DDBJ databases">
        <title>Update maize B73 reference genome by single molecule sequencing technologies.</title>
        <authorList>
            <consortium name="Maize Genome Sequencing Project"/>
            <person name="Ware D."/>
        </authorList>
    </citation>
    <scope>NUCLEOTIDE SEQUENCE</scope>
    <source>
        <tissue evidence="1">Seedling</tissue>
    </source>
</reference>
<dbReference type="PANTHER" id="PTHR48299">
    <property type="entry name" value="ACT DOMAIN-CONTAINING PROTEIN ACR9"/>
    <property type="match status" value="1"/>
</dbReference>